<feature type="transmembrane region" description="Helical" evidence="1">
    <location>
        <begin position="122"/>
        <end position="140"/>
    </location>
</feature>
<keyword evidence="1" id="KW-0812">Transmembrane</keyword>
<feature type="transmembrane region" description="Helical" evidence="1">
    <location>
        <begin position="59"/>
        <end position="80"/>
    </location>
</feature>
<feature type="transmembrane region" description="Helical" evidence="1">
    <location>
        <begin position="92"/>
        <end position="116"/>
    </location>
</feature>
<sequence length="209" mass="22490">MAYDSIQDDLAFMRSMAEAGQRVPLSAGPYLVFGGIVFGGTSLLCYALFAAGMGGNTLLWMWIASLIVFGAGFPLVHRAAKTQPQSRANDTLGMVWTAIGWVIFACFLAALASQYFYGAADAWALFPSLVLALYGAGWVVTARVSRIMWLNSVAVGGFAMAVLIVPFERHAFLFVIYGLAILLLSALPGWQLMREARRDGSRGHGAHCG</sequence>
<feature type="transmembrane region" description="Helical" evidence="1">
    <location>
        <begin position="171"/>
        <end position="192"/>
    </location>
</feature>
<gene>
    <name evidence="2" type="ORF">LMG32879_001753</name>
</gene>
<feature type="transmembrane region" description="Helical" evidence="1">
    <location>
        <begin position="147"/>
        <end position="165"/>
    </location>
</feature>
<protein>
    <submittedName>
        <fullName evidence="2">Uncharacterized protein</fullName>
    </submittedName>
</protein>
<reference evidence="2" key="1">
    <citation type="submission" date="2023-03" db="EMBL/GenBank/DDBJ databases">
        <authorList>
            <person name="Cleenwerck I."/>
        </authorList>
    </citation>
    <scope>NUCLEOTIDE SEQUENCE</scope>
    <source>
        <strain evidence="2">LMG 32879</strain>
    </source>
</reference>
<evidence type="ECO:0000313" key="3">
    <source>
        <dbReference type="Proteomes" id="UP001176960"/>
    </source>
</evidence>
<organism evidence="2 3">
    <name type="scientific">Brytella acorum</name>
    <dbReference type="NCBI Taxonomy" id="2959299"/>
    <lineage>
        <taxon>Bacteria</taxon>
        <taxon>Pseudomonadati</taxon>
        <taxon>Pseudomonadota</taxon>
        <taxon>Alphaproteobacteria</taxon>
        <taxon>Acetobacterales</taxon>
        <taxon>Acetobacteraceae</taxon>
        <taxon>Brytella</taxon>
    </lineage>
</organism>
<comment type="caution">
    <text evidence="2">The sequence shown here is derived from an EMBL/GenBank/DDBJ whole genome shotgun (WGS) entry which is preliminary data.</text>
</comment>
<proteinExistence type="predicted"/>
<keyword evidence="1" id="KW-1133">Transmembrane helix</keyword>
<dbReference type="EMBL" id="CATKSH010000009">
    <property type="protein sequence ID" value="CAI9120913.1"/>
    <property type="molecule type" value="Genomic_DNA"/>
</dbReference>
<keyword evidence="3" id="KW-1185">Reference proteome</keyword>
<accession>A0AA35VAV2</accession>
<evidence type="ECO:0000256" key="1">
    <source>
        <dbReference type="SAM" id="Phobius"/>
    </source>
</evidence>
<keyword evidence="1" id="KW-0472">Membrane</keyword>
<dbReference type="RefSeq" id="WP_289841186.1">
    <property type="nucleotide sequence ID" value="NZ_CATKSH010000009.1"/>
</dbReference>
<evidence type="ECO:0000313" key="2">
    <source>
        <dbReference type="EMBL" id="CAI9120913.1"/>
    </source>
</evidence>
<feature type="transmembrane region" description="Helical" evidence="1">
    <location>
        <begin position="30"/>
        <end position="53"/>
    </location>
</feature>
<dbReference type="AlphaFoldDB" id="A0AA35VAV2"/>
<name>A0AA35VAV2_9PROT</name>
<dbReference type="Proteomes" id="UP001176960">
    <property type="component" value="Unassembled WGS sequence"/>
</dbReference>